<dbReference type="PANTHER" id="PTHR42837">
    <property type="entry name" value="REGULATOR OF SIGMA-E PROTEASE RSEP"/>
    <property type="match status" value="1"/>
</dbReference>
<reference evidence="13 14" key="1">
    <citation type="submission" date="2018-04" db="EMBL/GenBank/DDBJ databases">
        <title>Genomic Encyclopedia of Type Strains, Phase IV (KMG-IV): sequencing the most valuable type-strain genomes for metagenomic binning, comparative biology and taxonomic classification.</title>
        <authorList>
            <person name="Goeker M."/>
        </authorList>
    </citation>
    <scope>NUCLEOTIDE SEQUENCE [LARGE SCALE GENOMIC DNA]</scope>
    <source>
        <strain evidence="13 14">DSM 20705</strain>
    </source>
</reference>
<evidence type="ECO:0000256" key="8">
    <source>
        <dbReference type="ARBA" id="ARBA00022989"/>
    </source>
</evidence>
<comment type="subcellular location">
    <subcellularLocation>
        <location evidence="2">Membrane</location>
        <topology evidence="2">Multi-pass membrane protein</topology>
    </subcellularLocation>
</comment>
<comment type="cofactor">
    <cofactor evidence="1">
        <name>Zn(2+)</name>
        <dbReference type="ChEBI" id="CHEBI:29105"/>
    </cofactor>
</comment>
<keyword evidence="8 11" id="KW-1133">Transmembrane helix</keyword>
<dbReference type="Gene3D" id="2.30.42.10">
    <property type="match status" value="1"/>
</dbReference>
<evidence type="ECO:0000256" key="9">
    <source>
        <dbReference type="ARBA" id="ARBA00023049"/>
    </source>
</evidence>
<feature type="transmembrane region" description="Helical" evidence="11">
    <location>
        <begin position="264"/>
        <end position="287"/>
    </location>
</feature>
<dbReference type="Pfam" id="PF02163">
    <property type="entry name" value="Peptidase_M50"/>
    <property type="match status" value="1"/>
</dbReference>
<dbReference type="InterPro" id="IPR001478">
    <property type="entry name" value="PDZ"/>
</dbReference>
<keyword evidence="14" id="KW-1185">Reference proteome</keyword>
<evidence type="ECO:0000256" key="10">
    <source>
        <dbReference type="ARBA" id="ARBA00023136"/>
    </source>
</evidence>
<dbReference type="Proteomes" id="UP000245793">
    <property type="component" value="Unassembled WGS sequence"/>
</dbReference>
<dbReference type="GO" id="GO:0006508">
    <property type="term" value="P:proteolysis"/>
    <property type="evidence" value="ECO:0007669"/>
    <property type="project" value="UniProtKB-KW"/>
</dbReference>
<keyword evidence="7" id="KW-0862">Zinc</keyword>
<evidence type="ECO:0000313" key="13">
    <source>
        <dbReference type="EMBL" id="PVY88834.1"/>
    </source>
</evidence>
<dbReference type="PANTHER" id="PTHR42837:SF2">
    <property type="entry name" value="MEMBRANE METALLOPROTEASE ARASP2, CHLOROPLASTIC-RELATED"/>
    <property type="match status" value="1"/>
</dbReference>
<dbReference type="InterPro" id="IPR004387">
    <property type="entry name" value="Pept_M50_Zn"/>
</dbReference>
<name>A0A2U1DMC6_9FIRM</name>
<evidence type="ECO:0000256" key="7">
    <source>
        <dbReference type="ARBA" id="ARBA00022833"/>
    </source>
</evidence>
<dbReference type="SMART" id="SM00228">
    <property type="entry name" value="PDZ"/>
    <property type="match status" value="1"/>
</dbReference>
<evidence type="ECO:0000256" key="1">
    <source>
        <dbReference type="ARBA" id="ARBA00001947"/>
    </source>
</evidence>
<accession>A0A2U1DMC6</accession>
<dbReference type="GO" id="GO:0004222">
    <property type="term" value="F:metalloendopeptidase activity"/>
    <property type="evidence" value="ECO:0007669"/>
    <property type="project" value="InterPro"/>
</dbReference>
<evidence type="ECO:0000256" key="3">
    <source>
        <dbReference type="ARBA" id="ARBA00007931"/>
    </source>
</evidence>
<dbReference type="InterPro" id="IPR008915">
    <property type="entry name" value="Peptidase_M50"/>
</dbReference>
<evidence type="ECO:0000256" key="5">
    <source>
        <dbReference type="ARBA" id="ARBA00022692"/>
    </source>
</evidence>
<organism evidence="13 14">
    <name type="scientific">Ezakiella coagulans</name>
    <dbReference type="NCBI Taxonomy" id="46507"/>
    <lineage>
        <taxon>Bacteria</taxon>
        <taxon>Bacillati</taxon>
        <taxon>Bacillota</taxon>
        <taxon>Tissierellia</taxon>
        <taxon>Ezakiella</taxon>
    </lineage>
</organism>
<keyword evidence="10 11" id="KW-0472">Membrane</keyword>
<keyword evidence="4 13" id="KW-0645">Protease</keyword>
<feature type="transmembrane region" description="Helical" evidence="11">
    <location>
        <begin position="314"/>
        <end position="332"/>
    </location>
</feature>
<keyword evidence="9" id="KW-0482">Metalloprotease</keyword>
<keyword evidence="5 11" id="KW-0812">Transmembrane</keyword>
<evidence type="ECO:0000256" key="11">
    <source>
        <dbReference type="SAM" id="Phobius"/>
    </source>
</evidence>
<proteinExistence type="inferred from homology"/>
<gene>
    <name evidence="13" type="ORF">C7381_11411</name>
</gene>
<evidence type="ECO:0000313" key="14">
    <source>
        <dbReference type="Proteomes" id="UP000245793"/>
    </source>
</evidence>
<dbReference type="InterPro" id="IPR036034">
    <property type="entry name" value="PDZ_sf"/>
</dbReference>
<dbReference type="GO" id="GO:0016020">
    <property type="term" value="C:membrane"/>
    <property type="evidence" value="ECO:0007669"/>
    <property type="project" value="UniProtKB-SubCell"/>
</dbReference>
<sequence length="339" mass="38182">MKIVLSLFILLFIVTVHEWGHFIAGRISGVRVYEFAIGFGPKLFSWFKNGTKFTIRLLPLGGFCSFDKDETKNSEKEKQLFEEFDDSKYTALPEASFGKKMFIILNGIIMNFVLAYVLFFFIFTFIGTQSMTVDQIMPNSVAEKVQMMPGDEILKVNDRDVKNINEFTKDKDFLSEDGFKMTIKRNGEIETIDVPSLKEDGSFGVSFKLIKSPAKAFKEAATTIGDMLGKIFGILKKIFVKVDDQMMGIVGFAGFMTKQENINLLMILLLIAGISVSVGAFNLLPIIPLDGGQAVIYIIEKIIGKPISEKARTAISYVGMAFMLYLFVRVTYNDILRLR</sequence>
<evidence type="ECO:0000259" key="12">
    <source>
        <dbReference type="SMART" id="SM00228"/>
    </source>
</evidence>
<dbReference type="SUPFAM" id="SSF50156">
    <property type="entry name" value="PDZ domain-like"/>
    <property type="match status" value="1"/>
</dbReference>
<feature type="domain" description="PDZ" evidence="12">
    <location>
        <begin position="119"/>
        <end position="187"/>
    </location>
</feature>
<evidence type="ECO:0000256" key="4">
    <source>
        <dbReference type="ARBA" id="ARBA00022670"/>
    </source>
</evidence>
<comment type="caution">
    <text evidence="13">The sequence shown here is derived from an EMBL/GenBank/DDBJ whole genome shotgun (WGS) entry which is preliminary data.</text>
</comment>
<dbReference type="AlphaFoldDB" id="A0A2U1DMC6"/>
<dbReference type="RefSeq" id="WP_116480581.1">
    <property type="nucleotide sequence ID" value="NZ_QEKV01000014.1"/>
</dbReference>
<comment type="similarity">
    <text evidence="3">Belongs to the peptidase M50B family.</text>
</comment>
<protein>
    <submittedName>
        <fullName evidence="13">Regulator of sigma E protease</fullName>
    </submittedName>
</protein>
<dbReference type="CDD" id="cd06163">
    <property type="entry name" value="S2P-M50_PDZ_RseP-like"/>
    <property type="match status" value="1"/>
</dbReference>
<feature type="transmembrane region" description="Helical" evidence="11">
    <location>
        <begin position="102"/>
        <end position="127"/>
    </location>
</feature>
<keyword evidence="6" id="KW-0378">Hydrolase</keyword>
<evidence type="ECO:0000256" key="2">
    <source>
        <dbReference type="ARBA" id="ARBA00004141"/>
    </source>
</evidence>
<evidence type="ECO:0000256" key="6">
    <source>
        <dbReference type="ARBA" id="ARBA00022801"/>
    </source>
</evidence>
<dbReference type="EMBL" id="QEKV01000014">
    <property type="protein sequence ID" value="PVY88834.1"/>
    <property type="molecule type" value="Genomic_DNA"/>
</dbReference>